<dbReference type="SUPFAM" id="SSF49503">
    <property type="entry name" value="Cupredoxins"/>
    <property type="match status" value="1"/>
</dbReference>
<sequence length="149" mass="14694">MSIRLHPHSFAASVLALGAVAVVATGCGSSAPSSPATPPPAAGTAVKATLTDYRITLSQATFAPGTYTFTAVNAGSTPHALEINGPGVADQRTPGTIAPGQSSAVTVTLGPGSYEMWCPVDGHKDLGMDLTVMTTGGQPTAPSAPGGGY</sequence>
<dbReference type="RefSeq" id="WP_154755219.1">
    <property type="nucleotide sequence ID" value="NZ_WMBA01000003.1"/>
</dbReference>
<dbReference type="Gene3D" id="2.60.40.420">
    <property type="entry name" value="Cupredoxins - blue copper proteins"/>
    <property type="match status" value="1"/>
</dbReference>
<dbReference type="AlphaFoldDB" id="A0A6N7YZQ4"/>
<reference evidence="2 3" key="1">
    <citation type="submission" date="2019-11" db="EMBL/GenBank/DDBJ databases">
        <title>Draft genome of Amycolatopsis RM579.</title>
        <authorList>
            <person name="Duangmal K."/>
            <person name="Mingma R."/>
        </authorList>
    </citation>
    <scope>NUCLEOTIDE SEQUENCE [LARGE SCALE GENOMIC DNA]</scope>
    <source>
        <strain evidence="2 3">RM579</strain>
    </source>
</reference>
<gene>
    <name evidence="2" type="ORF">GKO32_03075</name>
</gene>
<feature type="chain" id="PRO_5039525069" evidence="1">
    <location>
        <begin position="25"/>
        <end position="149"/>
    </location>
</feature>
<dbReference type="Proteomes" id="UP000440096">
    <property type="component" value="Unassembled WGS sequence"/>
</dbReference>
<keyword evidence="3" id="KW-1185">Reference proteome</keyword>
<dbReference type="InterPro" id="IPR008972">
    <property type="entry name" value="Cupredoxin"/>
</dbReference>
<feature type="signal peptide" evidence="1">
    <location>
        <begin position="1"/>
        <end position="24"/>
    </location>
</feature>
<proteinExistence type="predicted"/>
<dbReference type="OrthoDB" id="7431902at2"/>
<evidence type="ECO:0000313" key="3">
    <source>
        <dbReference type="Proteomes" id="UP000440096"/>
    </source>
</evidence>
<keyword evidence="1" id="KW-0732">Signal</keyword>
<dbReference type="EMBL" id="WMBA01000003">
    <property type="protein sequence ID" value="MTD52961.1"/>
    <property type="molecule type" value="Genomic_DNA"/>
</dbReference>
<evidence type="ECO:0000256" key="1">
    <source>
        <dbReference type="SAM" id="SignalP"/>
    </source>
</evidence>
<organism evidence="2 3">
    <name type="scientific">Amycolatopsis pithecellobii</name>
    <dbReference type="NCBI Taxonomy" id="664692"/>
    <lineage>
        <taxon>Bacteria</taxon>
        <taxon>Bacillati</taxon>
        <taxon>Actinomycetota</taxon>
        <taxon>Actinomycetes</taxon>
        <taxon>Pseudonocardiales</taxon>
        <taxon>Pseudonocardiaceae</taxon>
        <taxon>Amycolatopsis</taxon>
    </lineage>
</organism>
<comment type="caution">
    <text evidence="2">The sequence shown here is derived from an EMBL/GenBank/DDBJ whole genome shotgun (WGS) entry which is preliminary data.</text>
</comment>
<dbReference type="PROSITE" id="PS51257">
    <property type="entry name" value="PROKAR_LIPOPROTEIN"/>
    <property type="match status" value="1"/>
</dbReference>
<evidence type="ECO:0000313" key="2">
    <source>
        <dbReference type="EMBL" id="MTD52961.1"/>
    </source>
</evidence>
<protein>
    <submittedName>
        <fullName evidence="2">Copper-binding protein</fullName>
    </submittedName>
</protein>
<accession>A0A6N7YZQ4</accession>
<name>A0A6N7YZQ4_9PSEU</name>